<dbReference type="Pfam" id="PF07727">
    <property type="entry name" value="RVT_2"/>
    <property type="match status" value="1"/>
</dbReference>
<evidence type="ECO:0000259" key="1">
    <source>
        <dbReference type="Pfam" id="PF07727"/>
    </source>
</evidence>
<reference evidence="2" key="1">
    <citation type="submission" date="2020-06" db="EMBL/GenBank/DDBJ databases">
        <authorList>
            <person name="Li T."/>
            <person name="Hu X."/>
            <person name="Zhang T."/>
            <person name="Song X."/>
            <person name="Zhang H."/>
            <person name="Dai N."/>
            <person name="Sheng W."/>
            <person name="Hou X."/>
            <person name="Wei L."/>
        </authorList>
    </citation>
    <scope>NUCLEOTIDE SEQUENCE</scope>
    <source>
        <strain evidence="2">K16</strain>
        <tissue evidence="2">Leaf</tissue>
    </source>
</reference>
<dbReference type="EMBL" id="JACGWL010000014">
    <property type="protein sequence ID" value="KAK4388064.1"/>
    <property type="molecule type" value="Genomic_DNA"/>
</dbReference>
<organism evidence="2 3">
    <name type="scientific">Sesamum angolense</name>
    <dbReference type="NCBI Taxonomy" id="2727404"/>
    <lineage>
        <taxon>Eukaryota</taxon>
        <taxon>Viridiplantae</taxon>
        <taxon>Streptophyta</taxon>
        <taxon>Embryophyta</taxon>
        <taxon>Tracheophyta</taxon>
        <taxon>Spermatophyta</taxon>
        <taxon>Magnoliopsida</taxon>
        <taxon>eudicotyledons</taxon>
        <taxon>Gunneridae</taxon>
        <taxon>Pentapetalae</taxon>
        <taxon>asterids</taxon>
        <taxon>lamiids</taxon>
        <taxon>Lamiales</taxon>
        <taxon>Pedaliaceae</taxon>
        <taxon>Sesamum</taxon>
    </lineage>
</organism>
<gene>
    <name evidence="2" type="ORF">Sango_2413000</name>
</gene>
<evidence type="ECO:0000313" key="3">
    <source>
        <dbReference type="Proteomes" id="UP001289374"/>
    </source>
</evidence>
<accession>A0AAE1W7J8</accession>
<name>A0AAE1W7J8_9LAMI</name>
<sequence>MLEGHVCKLKRFLYGLKQVSRQWSIEFTYKIYTFGFSHSEHDHRLFTKTTTTGSLVLLVYVLDILIARALEELILEVKTDRDRLFTINDLGVTKYFLGLEIARSSQG</sequence>
<dbReference type="AlphaFoldDB" id="A0AAE1W7J8"/>
<dbReference type="Proteomes" id="UP001289374">
    <property type="component" value="Unassembled WGS sequence"/>
</dbReference>
<feature type="domain" description="Reverse transcriptase Ty1/copia-type" evidence="1">
    <location>
        <begin position="3"/>
        <end position="105"/>
    </location>
</feature>
<evidence type="ECO:0000313" key="2">
    <source>
        <dbReference type="EMBL" id="KAK4388064.1"/>
    </source>
</evidence>
<proteinExistence type="predicted"/>
<protein>
    <recommendedName>
        <fullName evidence="1">Reverse transcriptase Ty1/copia-type domain-containing protein</fullName>
    </recommendedName>
</protein>
<comment type="caution">
    <text evidence="2">The sequence shown here is derived from an EMBL/GenBank/DDBJ whole genome shotgun (WGS) entry which is preliminary data.</text>
</comment>
<reference evidence="2" key="2">
    <citation type="journal article" date="2024" name="Plant">
        <title>Genomic evolution and insights into agronomic trait innovations of Sesamum species.</title>
        <authorList>
            <person name="Miao H."/>
            <person name="Wang L."/>
            <person name="Qu L."/>
            <person name="Liu H."/>
            <person name="Sun Y."/>
            <person name="Le M."/>
            <person name="Wang Q."/>
            <person name="Wei S."/>
            <person name="Zheng Y."/>
            <person name="Lin W."/>
            <person name="Duan Y."/>
            <person name="Cao H."/>
            <person name="Xiong S."/>
            <person name="Wang X."/>
            <person name="Wei L."/>
            <person name="Li C."/>
            <person name="Ma Q."/>
            <person name="Ju M."/>
            <person name="Zhao R."/>
            <person name="Li G."/>
            <person name="Mu C."/>
            <person name="Tian Q."/>
            <person name="Mei H."/>
            <person name="Zhang T."/>
            <person name="Gao T."/>
            <person name="Zhang H."/>
        </authorList>
    </citation>
    <scope>NUCLEOTIDE SEQUENCE</scope>
    <source>
        <strain evidence="2">K16</strain>
    </source>
</reference>
<dbReference type="InterPro" id="IPR013103">
    <property type="entry name" value="RVT_2"/>
</dbReference>
<keyword evidence="3" id="KW-1185">Reference proteome</keyword>